<gene>
    <name evidence="2" type="ORF">IFM89_001731</name>
</gene>
<accession>A0A835LLW9</accession>
<feature type="compositionally biased region" description="Polar residues" evidence="1">
    <location>
        <begin position="37"/>
        <end position="53"/>
    </location>
</feature>
<name>A0A835LLW9_9MAGN</name>
<feature type="compositionally biased region" description="Low complexity" evidence="1">
    <location>
        <begin position="134"/>
        <end position="148"/>
    </location>
</feature>
<feature type="region of interest" description="Disordered" evidence="1">
    <location>
        <begin position="21"/>
        <end position="179"/>
    </location>
</feature>
<sequence>MNHNILFLRYHKREPVLLHPTLHRQNSFRREPERNHTGTNSFPQRNLGSSSPSIRFYSDTSEPERPHVTNSVPRRSVVSSSPSRRFHSDVSESDRPHSVTTSVPRRNCLVSSSPSRRFGSDISEHDIQQPLTNSLPRRYLSSSSPSRRFNSDTNREIQKNRPKESCNNNEATSKKNAASVCSSARNKENVCPSPWNNAMRDGSSMKKTETCTYKIDPGADQDAVGQMLSKHDWDSLPIDDIDNPLIALDCFIFL</sequence>
<feature type="compositionally biased region" description="Basic and acidic residues" evidence="1">
    <location>
        <begin position="86"/>
        <end position="97"/>
    </location>
</feature>
<feature type="compositionally biased region" description="Basic and acidic residues" evidence="1">
    <location>
        <begin position="118"/>
        <end position="127"/>
    </location>
</feature>
<dbReference type="AlphaFoldDB" id="A0A835LLW9"/>
<dbReference type="OrthoDB" id="1745046at2759"/>
<proteinExistence type="predicted"/>
<reference evidence="2 3" key="1">
    <citation type="submission" date="2020-10" db="EMBL/GenBank/DDBJ databases">
        <title>The Coptis chinensis genome and diversification of protoberbering-type alkaloids.</title>
        <authorList>
            <person name="Wang B."/>
            <person name="Shu S."/>
            <person name="Song C."/>
            <person name="Liu Y."/>
        </authorList>
    </citation>
    <scope>NUCLEOTIDE SEQUENCE [LARGE SCALE GENOMIC DNA]</scope>
    <source>
        <strain evidence="2">HL-2020</strain>
        <tissue evidence="2">Leaf</tissue>
    </source>
</reference>
<feature type="compositionally biased region" description="Basic and acidic residues" evidence="1">
    <location>
        <begin position="149"/>
        <end position="164"/>
    </location>
</feature>
<evidence type="ECO:0000256" key="1">
    <source>
        <dbReference type="SAM" id="MobiDB-lite"/>
    </source>
</evidence>
<keyword evidence="3" id="KW-1185">Reference proteome</keyword>
<comment type="caution">
    <text evidence="2">The sequence shown here is derived from an EMBL/GenBank/DDBJ whole genome shotgun (WGS) entry which is preliminary data.</text>
</comment>
<organism evidence="2 3">
    <name type="scientific">Coptis chinensis</name>
    <dbReference type="NCBI Taxonomy" id="261450"/>
    <lineage>
        <taxon>Eukaryota</taxon>
        <taxon>Viridiplantae</taxon>
        <taxon>Streptophyta</taxon>
        <taxon>Embryophyta</taxon>
        <taxon>Tracheophyta</taxon>
        <taxon>Spermatophyta</taxon>
        <taxon>Magnoliopsida</taxon>
        <taxon>Ranunculales</taxon>
        <taxon>Ranunculaceae</taxon>
        <taxon>Coptidoideae</taxon>
        <taxon>Coptis</taxon>
    </lineage>
</organism>
<feature type="compositionally biased region" description="Polar residues" evidence="1">
    <location>
        <begin position="165"/>
        <end position="179"/>
    </location>
</feature>
<feature type="compositionally biased region" description="Low complexity" evidence="1">
    <location>
        <begin position="71"/>
        <end position="83"/>
    </location>
</feature>
<dbReference type="Proteomes" id="UP000631114">
    <property type="component" value="Unassembled WGS sequence"/>
</dbReference>
<evidence type="ECO:0000313" key="2">
    <source>
        <dbReference type="EMBL" id="KAF9599785.1"/>
    </source>
</evidence>
<feature type="compositionally biased region" description="Polar residues" evidence="1">
    <location>
        <begin position="98"/>
        <end position="115"/>
    </location>
</feature>
<evidence type="ECO:0000313" key="3">
    <source>
        <dbReference type="Proteomes" id="UP000631114"/>
    </source>
</evidence>
<dbReference type="EMBL" id="JADFTS010000006">
    <property type="protein sequence ID" value="KAF9599785.1"/>
    <property type="molecule type" value="Genomic_DNA"/>
</dbReference>
<protein>
    <submittedName>
        <fullName evidence="2">Uncharacterized protein</fullName>
    </submittedName>
</protein>